<dbReference type="InterPro" id="IPR004841">
    <property type="entry name" value="AA-permease/SLC12A_dom"/>
</dbReference>
<evidence type="ECO:0000256" key="4">
    <source>
        <dbReference type="ARBA" id="ARBA00022692"/>
    </source>
</evidence>
<comment type="similarity">
    <text evidence="2">Belongs to the amino acid-polyamine-organocation (APC) superfamily. Amino acid transporter (AAT) (TC 2.A.3.1) family.</text>
</comment>
<comment type="subcellular location">
    <subcellularLocation>
        <location evidence="1">Membrane</location>
        <topology evidence="1">Multi-pass membrane protein</topology>
    </subcellularLocation>
</comment>
<feature type="transmembrane region" description="Helical" evidence="8">
    <location>
        <begin position="48"/>
        <end position="67"/>
    </location>
</feature>
<dbReference type="GO" id="GO:0016020">
    <property type="term" value="C:membrane"/>
    <property type="evidence" value="ECO:0007669"/>
    <property type="project" value="UniProtKB-SubCell"/>
</dbReference>
<feature type="transmembrane region" description="Helical" evidence="8">
    <location>
        <begin position="129"/>
        <end position="147"/>
    </location>
</feature>
<dbReference type="Gene3D" id="1.20.1740.10">
    <property type="entry name" value="Amino acid/polyamine transporter I"/>
    <property type="match status" value="1"/>
</dbReference>
<sequence length="456" mass="48522">MSTDTDEARGGLKQGLRQRHMTLISIGGTIGAGLFVGSGVVIGDTGPAALISFLLAGVLVMLVMRMLGEMAVARPAVGSFYEYARVGLGEWAGFTVGWLYWYFWVVVVAVEAVAGARVIGIWVPGAPPWLIGLVLLALMTATNLYSVRAFGEFEFWFSSLKVIAIVVFIAVGAAYLLGWWPDADASLAPLTGNGGFAPNGWSAVVVGAVPAVAFFVGVELVTVAAAESDEPARMVARATNSVVLRVLLFYVGSIFVVVAIVPWDADDVATSPYVAVLQKLDVPAAATVMNAIVLVAVLSSLNSGLYAASRMLFALTSRGHAPRALVKVSPRGVPLRATLIGTVVALISIGASYVSPDQVFAFLISSYGVVALFVYLLVAVSQVRLRRRLEREDPEALTFRMWLFPWLSYLTIAAMVVVIVVNGLDPGTRTEFLLSVVVLLVVLAAYAILSRVRPAR</sequence>
<evidence type="ECO:0000256" key="8">
    <source>
        <dbReference type="SAM" id="Phobius"/>
    </source>
</evidence>
<dbReference type="FunFam" id="1.20.1740.10:FF:000001">
    <property type="entry name" value="Amino acid permease"/>
    <property type="match status" value="1"/>
</dbReference>
<dbReference type="AlphaFoldDB" id="A0A917BIZ4"/>
<keyword evidence="6 8" id="KW-1133">Transmembrane helix</keyword>
<evidence type="ECO:0000256" key="6">
    <source>
        <dbReference type="ARBA" id="ARBA00022989"/>
    </source>
</evidence>
<name>A0A917BIZ4_9ACTN</name>
<accession>A0A917BIZ4</accession>
<feature type="transmembrane region" description="Helical" evidence="8">
    <location>
        <begin position="159"/>
        <end position="180"/>
    </location>
</feature>
<evidence type="ECO:0000313" key="10">
    <source>
        <dbReference type="EMBL" id="GGF41455.1"/>
    </source>
</evidence>
<evidence type="ECO:0000256" key="3">
    <source>
        <dbReference type="ARBA" id="ARBA00022448"/>
    </source>
</evidence>
<evidence type="ECO:0000256" key="2">
    <source>
        <dbReference type="ARBA" id="ARBA00008583"/>
    </source>
</evidence>
<dbReference type="InterPro" id="IPR004840">
    <property type="entry name" value="Amino_acid_permease_CS"/>
</dbReference>
<gene>
    <name evidence="10" type="ORF">GCM10011519_14070</name>
</gene>
<feature type="transmembrane region" description="Helical" evidence="8">
    <location>
        <begin position="359"/>
        <end position="380"/>
    </location>
</feature>
<feature type="domain" description="Amino acid permease/ SLC12A" evidence="9">
    <location>
        <begin position="20"/>
        <end position="449"/>
    </location>
</feature>
<feature type="transmembrane region" description="Helical" evidence="8">
    <location>
        <begin position="21"/>
        <end position="42"/>
    </location>
</feature>
<evidence type="ECO:0000256" key="1">
    <source>
        <dbReference type="ARBA" id="ARBA00004141"/>
    </source>
</evidence>
<organism evidence="10 11">
    <name type="scientific">Marmoricola endophyticus</name>
    <dbReference type="NCBI Taxonomy" id="2040280"/>
    <lineage>
        <taxon>Bacteria</taxon>
        <taxon>Bacillati</taxon>
        <taxon>Actinomycetota</taxon>
        <taxon>Actinomycetes</taxon>
        <taxon>Propionibacteriales</taxon>
        <taxon>Nocardioidaceae</taxon>
        <taxon>Marmoricola</taxon>
    </lineage>
</organism>
<dbReference type="PANTHER" id="PTHR43495">
    <property type="entry name" value="GABA PERMEASE"/>
    <property type="match status" value="1"/>
</dbReference>
<evidence type="ECO:0000256" key="5">
    <source>
        <dbReference type="ARBA" id="ARBA00022970"/>
    </source>
</evidence>
<feature type="transmembrane region" description="Helical" evidence="8">
    <location>
        <begin position="200"/>
        <end position="221"/>
    </location>
</feature>
<feature type="transmembrane region" description="Helical" evidence="8">
    <location>
        <begin position="333"/>
        <end position="353"/>
    </location>
</feature>
<dbReference type="EMBL" id="BMKQ01000001">
    <property type="protein sequence ID" value="GGF41455.1"/>
    <property type="molecule type" value="Genomic_DNA"/>
</dbReference>
<dbReference type="RefSeq" id="WP_229660677.1">
    <property type="nucleotide sequence ID" value="NZ_BMKQ01000001.1"/>
</dbReference>
<comment type="caution">
    <text evidence="10">The sequence shown here is derived from an EMBL/GenBank/DDBJ whole genome shotgun (WGS) entry which is preliminary data.</text>
</comment>
<feature type="transmembrane region" description="Helical" evidence="8">
    <location>
        <begin position="432"/>
        <end position="449"/>
    </location>
</feature>
<keyword evidence="3" id="KW-0813">Transport</keyword>
<dbReference type="GO" id="GO:0055085">
    <property type="term" value="P:transmembrane transport"/>
    <property type="evidence" value="ECO:0007669"/>
    <property type="project" value="InterPro"/>
</dbReference>
<reference evidence="10" key="1">
    <citation type="journal article" date="2014" name="Int. J. Syst. Evol. Microbiol.">
        <title>Complete genome sequence of Corynebacterium casei LMG S-19264T (=DSM 44701T), isolated from a smear-ripened cheese.</title>
        <authorList>
            <consortium name="US DOE Joint Genome Institute (JGI-PGF)"/>
            <person name="Walter F."/>
            <person name="Albersmeier A."/>
            <person name="Kalinowski J."/>
            <person name="Ruckert C."/>
        </authorList>
    </citation>
    <scope>NUCLEOTIDE SEQUENCE</scope>
    <source>
        <strain evidence="10">CGMCC 1.16067</strain>
    </source>
</reference>
<proteinExistence type="inferred from homology"/>
<feature type="transmembrane region" description="Helical" evidence="8">
    <location>
        <begin position="283"/>
        <end position="308"/>
    </location>
</feature>
<protein>
    <submittedName>
        <fullName evidence="10">GABA permease</fullName>
    </submittedName>
</protein>
<dbReference type="PROSITE" id="PS00218">
    <property type="entry name" value="AMINO_ACID_PERMEASE_1"/>
    <property type="match status" value="1"/>
</dbReference>
<keyword evidence="5" id="KW-0029">Amino-acid transport</keyword>
<keyword evidence="11" id="KW-1185">Reference proteome</keyword>
<feature type="transmembrane region" description="Helical" evidence="8">
    <location>
        <begin position="99"/>
        <end position="123"/>
    </location>
</feature>
<dbReference type="PIRSF" id="PIRSF006060">
    <property type="entry name" value="AA_transporter"/>
    <property type="match status" value="1"/>
</dbReference>
<evidence type="ECO:0000313" key="11">
    <source>
        <dbReference type="Proteomes" id="UP000649179"/>
    </source>
</evidence>
<dbReference type="PANTHER" id="PTHR43495:SF5">
    <property type="entry name" value="GAMMA-AMINOBUTYRIC ACID PERMEASE"/>
    <property type="match status" value="1"/>
</dbReference>
<feature type="transmembrane region" description="Helical" evidence="8">
    <location>
        <begin position="401"/>
        <end position="420"/>
    </location>
</feature>
<feature type="transmembrane region" description="Helical" evidence="8">
    <location>
        <begin position="242"/>
        <end position="263"/>
    </location>
</feature>
<dbReference type="GO" id="GO:0006865">
    <property type="term" value="P:amino acid transport"/>
    <property type="evidence" value="ECO:0007669"/>
    <property type="project" value="UniProtKB-KW"/>
</dbReference>
<keyword evidence="7 8" id="KW-0472">Membrane</keyword>
<reference evidence="10" key="2">
    <citation type="submission" date="2020-09" db="EMBL/GenBank/DDBJ databases">
        <authorList>
            <person name="Sun Q."/>
            <person name="Zhou Y."/>
        </authorList>
    </citation>
    <scope>NUCLEOTIDE SEQUENCE</scope>
    <source>
        <strain evidence="10">CGMCC 1.16067</strain>
    </source>
</reference>
<dbReference type="Proteomes" id="UP000649179">
    <property type="component" value="Unassembled WGS sequence"/>
</dbReference>
<keyword evidence="4 8" id="KW-0812">Transmembrane</keyword>
<dbReference type="Pfam" id="PF00324">
    <property type="entry name" value="AA_permease"/>
    <property type="match status" value="1"/>
</dbReference>
<evidence type="ECO:0000259" key="9">
    <source>
        <dbReference type="Pfam" id="PF00324"/>
    </source>
</evidence>
<evidence type="ECO:0000256" key="7">
    <source>
        <dbReference type="ARBA" id="ARBA00023136"/>
    </source>
</evidence>